<evidence type="ECO:0000313" key="1">
    <source>
        <dbReference type="EMBL" id="OCH89464.1"/>
    </source>
</evidence>
<accession>A0A8E2AUI7</accession>
<keyword evidence="2" id="KW-1185">Reference proteome</keyword>
<name>A0A8E2AUI7_9APHY</name>
<sequence length="370" mass="42034">MENLVHPLHSTTQRPRWNADVLEGILNQAGAGDLYAAALVCRDWAIAARNALYRSLEYNTSRPNMPLLDRTLRSCPHLRVLVRFLTITATVPSALNITDLDWLELLAEHSLHALHIQVYDDGALFAQLSCYPCIKTVRELRGRGWWISPGSLLFCLQGLNCLATLSLMIPYGSPPVELPTFALQNTLPRLSTLRIAIPEYHPFAIHCLTTFGHQLRRFDLFIGPNGDFERRHIEELTGVLGEYARQLQHLAIRSHRIPKFPFLDDVTKYASSLTRLYGGHGSFTGAIFERLPAHLRVLELEHPVRGSFPATDALQLVGRMRRKESKVDTISIFLRPETSQVTQDIKALQEACREGGFTCRMEPARRYWEF</sequence>
<gene>
    <name evidence="1" type="ORF">OBBRIDRAFT_664112</name>
</gene>
<proteinExistence type="predicted"/>
<protein>
    <recommendedName>
        <fullName evidence="3">F-box domain-containing protein</fullName>
    </recommendedName>
</protein>
<reference evidence="1 2" key="1">
    <citation type="submission" date="2016-07" db="EMBL/GenBank/DDBJ databases">
        <title>Draft genome of the white-rot fungus Obba rivulosa 3A-2.</title>
        <authorList>
            <consortium name="DOE Joint Genome Institute"/>
            <person name="Miettinen O."/>
            <person name="Riley R."/>
            <person name="Acob R."/>
            <person name="Barry K."/>
            <person name="Cullen D."/>
            <person name="De Vries R."/>
            <person name="Hainaut M."/>
            <person name="Hatakka A."/>
            <person name="Henrissat B."/>
            <person name="Hilden K."/>
            <person name="Kuo R."/>
            <person name="Labutti K."/>
            <person name="Lipzen A."/>
            <person name="Makela M.R."/>
            <person name="Sandor L."/>
            <person name="Spatafora J.W."/>
            <person name="Grigoriev I.V."/>
            <person name="Hibbett D.S."/>
        </authorList>
    </citation>
    <scope>NUCLEOTIDE SEQUENCE [LARGE SCALE GENOMIC DNA]</scope>
    <source>
        <strain evidence="1 2">3A-2</strain>
    </source>
</reference>
<evidence type="ECO:0000313" key="2">
    <source>
        <dbReference type="Proteomes" id="UP000250043"/>
    </source>
</evidence>
<dbReference type="Proteomes" id="UP000250043">
    <property type="component" value="Unassembled WGS sequence"/>
</dbReference>
<evidence type="ECO:0008006" key="3">
    <source>
        <dbReference type="Google" id="ProtNLM"/>
    </source>
</evidence>
<dbReference type="AlphaFoldDB" id="A0A8E2AUI7"/>
<dbReference type="OrthoDB" id="2742110at2759"/>
<dbReference type="EMBL" id="KV722426">
    <property type="protein sequence ID" value="OCH89464.1"/>
    <property type="molecule type" value="Genomic_DNA"/>
</dbReference>
<organism evidence="1 2">
    <name type="scientific">Obba rivulosa</name>
    <dbReference type="NCBI Taxonomy" id="1052685"/>
    <lineage>
        <taxon>Eukaryota</taxon>
        <taxon>Fungi</taxon>
        <taxon>Dikarya</taxon>
        <taxon>Basidiomycota</taxon>
        <taxon>Agaricomycotina</taxon>
        <taxon>Agaricomycetes</taxon>
        <taxon>Polyporales</taxon>
        <taxon>Gelatoporiaceae</taxon>
        <taxon>Obba</taxon>
    </lineage>
</organism>